<dbReference type="InterPro" id="IPR028366">
    <property type="entry name" value="PhoU"/>
</dbReference>
<evidence type="ECO:0000313" key="10">
    <source>
        <dbReference type="Proteomes" id="UP000233654"/>
    </source>
</evidence>
<evidence type="ECO:0000313" key="9">
    <source>
        <dbReference type="EMBL" id="PKQ28342.1"/>
    </source>
</evidence>
<dbReference type="SUPFAM" id="SSF109755">
    <property type="entry name" value="PhoU-like"/>
    <property type="match status" value="1"/>
</dbReference>
<dbReference type="PANTHER" id="PTHR42930:SF3">
    <property type="entry name" value="PHOSPHATE-SPECIFIC TRANSPORT SYSTEM ACCESSORY PROTEIN PHOU"/>
    <property type="match status" value="1"/>
</dbReference>
<evidence type="ECO:0000256" key="5">
    <source>
        <dbReference type="ARBA" id="ARBA00022490"/>
    </source>
</evidence>
<dbReference type="Pfam" id="PF01895">
    <property type="entry name" value="PhoU"/>
    <property type="match status" value="2"/>
</dbReference>
<dbReference type="EMBL" id="PHEX01000020">
    <property type="protein sequence ID" value="PKQ28342.1"/>
    <property type="molecule type" value="Genomic_DNA"/>
</dbReference>
<name>A0A2N3G6T8_9ACTN</name>
<dbReference type="InterPro" id="IPR038078">
    <property type="entry name" value="PhoU-like_sf"/>
</dbReference>
<dbReference type="InterPro" id="IPR026022">
    <property type="entry name" value="PhoU_dom"/>
</dbReference>
<evidence type="ECO:0000256" key="1">
    <source>
        <dbReference type="ARBA" id="ARBA00004496"/>
    </source>
</evidence>
<evidence type="ECO:0000256" key="4">
    <source>
        <dbReference type="ARBA" id="ARBA00022448"/>
    </source>
</evidence>
<comment type="subcellular location">
    <subcellularLocation>
        <location evidence="1 7">Cytoplasm</location>
    </subcellularLocation>
</comment>
<dbReference type="FunFam" id="1.20.58.220:FF:000004">
    <property type="entry name" value="Phosphate-specific transport system accessory protein PhoU"/>
    <property type="match status" value="1"/>
</dbReference>
<dbReference type="GO" id="GO:0006817">
    <property type="term" value="P:phosphate ion transport"/>
    <property type="evidence" value="ECO:0007669"/>
    <property type="project" value="UniProtKB-KW"/>
</dbReference>
<evidence type="ECO:0000256" key="6">
    <source>
        <dbReference type="ARBA" id="ARBA00022592"/>
    </source>
</evidence>
<feature type="domain" description="PhoU" evidence="8">
    <location>
        <begin position="22"/>
        <end position="108"/>
    </location>
</feature>
<dbReference type="GO" id="GO:0030643">
    <property type="term" value="P:intracellular phosphate ion homeostasis"/>
    <property type="evidence" value="ECO:0007669"/>
    <property type="project" value="InterPro"/>
</dbReference>
<comment type="function">
    <text evidence="7">Plays a role in the regulation of phosphate uptake.</text>
</comment>
<evidence type="ECO:0000256" key="7">
    <source>
        <dbReference type="PIRNR" id="PIRNR003107"/>
    </source>
</evidence>
<proteinExistence type="inferred from homology"/>
<gene>
    <name evidence="9" type="primary">phoU</name>
    <name evidence="9" type="ORF">CVT63_03260</name>
</gene>
<comment type="subunit">
    <text evidence="3 7">Homodimer.</text>
</comment>
<dbReference type="PIRSF" id="PIRSF003107">
    <property type="entry name" value="PhoU"/>
    <property type="match status" value="1"/>
</dbReference>
<accession>A0A2N3G6T8</accession>
<dbReference type="AlphaFoldDB" id="A0A2N3G6T8"/>
<dbReference type="PANTHER" id="PTHR42930">
    <property type="entry name" value="PHOSPHATE-SPECIFIC TRANSPORT SYSTEM ACCESSORY PROTEIN PHOU"/>
    <property type="match status" value="1"/>
</dbReference>
<keyword evidence="6 7" id="KW-0592">Phosphate transport</keyword>
<protein>
    <recommendedName>
        <fullName evidence="7">Phosphate-specific transport system accessory protein PhoU</fullName>
    </recommendedName>
</protein>
<evidence type="ECO:0000256" key="3">
    <source>
        <dbReference type="ARBA" id="ARBA00011738"/>
    </source>
</evidence>
<comment type="caution">
    <text evidence="9">The sequence shown here is derived from an EMBL/GenBank/DDBJ whole genome shotgun (WGS) entry which is preliminary data.</text>
</comment>
<dbReference type="Gene3D" id="1.20.58.220">
    <property type="entry name" value="Phosphate transport system protein phou homolog 2, domain 2"/>
    <property type="match status" value="1"/>
</dbReference>
<evidence type="ECO:0000259" key="8">
    <source>
        <dbReference type="Pfam" id="PF01895"/>
    </source>
</evidence>
<sequence>MKDMEGRKTFHQHLEELYLEVLKMANSTIDVIERVRAAFASLDAVAAASIIEGDEVLDDYLIRIEETGIELLARQAPVAIDLRRIIVIMWFAQNLERACDNCVNICKAILNLKDHAISPWILENMDNMFQVAEMIFVTSIESFKECDTRKASGLSGMDDVVDRINRTFLTSYKGDSEEELELAIRVVMIARFIERIADHAVNIGENVRYMVTGEFID</sequence>
<keyword evidence="5 7" id="KW-0963">Cytoplasm</keyword>
<feature type="domain" description="PhoU" evidence="8">
    <location>
        <begin position="127"/>
        <end position="207"/>
    </location>
</feature>
<comment type="similarity">
    <text evidence="2 7">Belongs to the PhoU family.</text>
</comment>
<organism evidence="9 10">
    <name type="scientific">Candidatus Anoxymicrobium japonicum</name>
    <dbReference type="NCBI Taxonomy" id="2013648"/>
    <lineage>
        <taxon>Bacteria</taxon>
        <taxon>Bacillati</taxon>
        <taxon>Actinomycetota</taxon>
        <taxon>Candidatus Geothermincolia</taxon>
        <taxon>Candidatus Geothermincolales</taxon>
        <taxon>Candidatus Anoxymicrobiaceae</taxon>
        <taxon>Candidatus Anoxymicrobium</taxon>
    </lineage>
</organism>
<dbReference type="NCBIfam" id="TIGR02135">
    <property type="entry name" value="phoU_full"/>
    <property type="match status" value="1"/>
</dbReference>
<dbReference type="Proteomes" id="UP000233654">
    <property type="component" value="Unassembled WGS sequence"/>
</dbReference>
<keyword evidence="4 7" id="KW-0813">Transport</keyword>
<dbReference type="GO" id="GO:0005737">
    <property type="term" value="C:cytoplasm"/>
    <property type="evidence" value="ECO:0007669"/>
    <property type="project" value="UniProtKB-SubCell"/>
</dbReference>
<dbReference type="GO" id="GO:0045936">
    <property type="term" value="P:negative regulation of phosphate metabolic process"/>
    <property type="evidence" value="ECO:0007669"/>
    <property type="project" value="InterPro"/>
</dbReference>
<evidence type="ECO:0000256" key="2">
    <source>
        <dbReference type="ARBA" id="ARBA00008107"/>
    </source>
</evidence>
<reference evidence="9 10" key="1">
    <citation type="journal article" date="2017" name="ISME J.">
        <title>Potential for microbial H2 and metal transformations associated with novel bacteria and archaea in deep terrestrial subsurface sediments.</title>
        <authorList>
            <person name="Hernsdorf A.W."/>
            <person name="Amano Y."/>
            <person name="Miyakawa K."/>
            <person name="Ise K."/>
            <person name="Suzuki Y."/>
            <person name="Anantharaman K."/>
            <person name="Probst A."/>
            <person name="Burstein D."/>
            <person name="Thomas B.C."/>
            <person name="Banfield J.F."/>
        </authorList>
    </citation>
    <scope>NUCLEOTIDE SEQUENCE [LARGE SCALE GENOMIC DNA]</scope>
    <source>
        <strain evidence="9">HGW-Actinobacteria-3</strain>
    </source>
</reference>